<feature type="domain" description="DNA methylase adenine-specific" evidence="8">
    <location>
        <begin position="153"/>
        <end position="426"/>
    </location>
</feature>
<evidence type="ECO:0000256" key="2">
    <source>
        <dbReference type="ARBA" id="ARBA00011900"/>
    </source>
</evidence>
<evidence type="ECO:0000313" key="11">
    <source>
        <dbReference type="Proteomes" id="UP001595705"/>
    </source>
</evidence>
<evidence type="ECO:0000256" key="3">
    <source>
        <dbReference type="ARBA" id="ARBA00022603"/>
    </source>
</evidence>
<sequence length="685" mass="75837">MSQLQSLEAIEKRLWSAADLLRANSGLASNEYFMPVMGLIFLRHAYSRYLAVRPQIEATLPKRGGKVRALTREDFGQQGAIYLRPEAQFDHLVSLPDSADRAAAIIAAMEGIEEDYESLRGVLPKTEYHKIGNDDLGELLRKLNPEELKTANGDIFGRIYEYFLTQFADQGAHDGGEFFTPISLVQMIANVIEPARGTVLDPACGSGGMFVQSANLVERNYGDPTKALTFYGMEKNATTIKLAQMNLAVHGLQGNIAEAISYYADPHELLGKADYVMANPPFNVDEVDAEKVRKDPRLPFGLPGVNKAGKVSNGNYLWISYFHSYLSKRGRAGFVMSSQASSAGRDEAAVRRKLVETGDVDVMVAIRGNFFYTRTVPCELWFFDKGKPKARRDHVLMLDARNVYRKVTRKIHDFSPEQLANLTSIVWLYRGQADRFLALVRRHLLDGLAAAQDSVASLQEYLVQAKARAASLAGLSREGGDATILAAWQALDDALSTFAADVAAYAMAVEKRAAKAIADNAGNAALRKATERLAPLADTSRDLIKSADHLYKLAGHVLDALDGEGNTRDLNRQRKTTDEARKAAVEALKPVRYFHRQALWLQERFPDAELRDVPGLVKLVSRAEIEKSDWSLTPGRYVGVAPEEVDEDFDFEAALRDIHVELKGLNEEAVELAAKIVRNFEELGA</sequence>
<dbReference type="InterPro" id="IPR022749">
    <property type="entry name" value="D12N6_MeTrfase_N"/>
</dbReference>
<evidence type="ECO:0000256" key="4">
    <source>
        <dbReference type="ARBA" id="ARBA00022679"/>
    </source>
</evidence>
<dbReference type="GO" id="GO:0008168">
    <property type="term" value="F:methyltransferase activity"/>
    <property type="evidence" value="ECO:0007669"/>
    <property type="project" value="UniProtKB-KW"/>
</dbReference>
<comment type="caution">
    <text evidence="10">The sequence shown here is derived from an EMBL/GenBank/DDBJ whole genome shotgun (WGS) entry which is preliminary data.</text>
</comment>
<feature type="domain" description="N6 adenine-specific DNA methyltransferase N-terminal" evidence="9">
    <location>
        <begin position="10"/>
        <end position="135"/>
    </location>
</feature>
<keyword evidence="4" id="KW-0808">Transferase</keyword>
<organism evidence="10 11">
    <name type="scientific">Luteimonas soli</name>
    <dbReference type="NCBI Taxonomy" id="1648966"/>
    <lineage>
        <taxon>Bacteria</taxon>
        <taxon>Pseudomonadati</taxon>
        <taxon>Pseudomonadota</taxon>
        <taxon>Gammaproteobacteria</taxon>
        <taxon>Lysobacterales</taxon>
        <taxon>Lysobacteraceae</taxon>
        <taxon>Luteimonas</taxon>
    </lineage>
</organism>
<keyword evidence="5" id="KW-0949">S-adenosyl-L-methionine</keyword>
<dbReference type="InterPro" id="IPR003356">
    <property type="entry name" value="DNA_methylase_A-5"/>
</dbReference>
<keyword evidence="6" id="KW-0680">Restriction system</keyword>
<dbReference type="PANTHER" id="PTHR42998">
    <property type="entry name" value="TYPE I RESTRICTION ENZYME HINDVIIP M PROTEIN-RELATED"/>
    <property type="match status" value="1"/>
</dbReference>
<keyword evidence="3 10" id="KW-0489">Methyltransferase</keyword>
<evidence type="ECO:0000313" key="10">
    <source>
        <dbReference type="EMBL" id="MFC3716319.1"/>
    </source>
</evidence>
<dbReference type="InterPro" id="IPR038333">
    <property type="entry name" value="T1MK-like_N_sf"/>
</dbReference>
<accession>A0ABV7XM83</accession>
<dbReference type="InterPro" id="IPR052916">
    <property type="entry name" value="Type-I_RE_MTase_Subunit"/>
</dbReference>
<dbReference type="Gene3D" id="3.40.50.150">
    <property type="entry name" value="Vaccinia Virus protein VP39"/>
    <property type="match status" value="1"/>
</dbReference>
<keyword evidence="11" id="KW-1185">Reference proteome</keyword>
<dbReference type="Proteomes" id="UP001595705">
    <property type="component" value="Unassembled WGS sequence"/>
</dbReference>
<comment type="similarity">
    <text evidence="1">Belongs to the N(4)/N(6)-methyltransferase family.</text>
</comment>
<reference evidence="11" key="1">
    <citation type="journal article" date="2019" name="Int. J. Syst. Evol. Microbiol.">
        <title>The Global Catalogue of Microorganisms (GCM) 10K type strain sequencing project: providing services to taxonomists for standard genome sequencing and annotation.</title>
        <authorList>
            <consortium name="The Broad Institute Genomics Platform"/>
            <consortium name="The Broad Institute Genome Sequencing Center for Infectious Disease"/>
            <person name="Wu L."/>
            <person name="Ma J."/>
        </authorList>
    </citation>
    <scope>NUCLEOTIDE SEQUENCE [LARGE SCALE GENOMIC DNA]</scope>
    <source>
        <strain evidence="11">KCTC 42441</strain>
    </source>
</reference>
<dbReference type="PANTHER" id="PTHR42998:SF1">
    <property type="entry name" value="TYPE I RESTRICTION ENZYME HINDI METHYLASE SUBUNIT"/>
    <property type="match status" value="1"/>
</dbReference>
<dbReference type="Pfam" id="PF12161">
    <property type="entry name" value="HsdM_N"/>
    <property type="match status" value="1"/>
</dbReference>
<gene>
    <name evidence="10" type="ORF">ACFONC_09150</name>
</gene>
<dbReference type="Gene3D" id="1.20.1260.30">
    <property type="match status" value="1"/>
</dbReference>
<name>A0ABV7XM83_9GAMM</name>
<proteinExistence type="inferred from homology"/>
<evidence type="ECO:0000256" key="6">
    <source>
        <dbReference type="ARBA" id="ARBA00022747"/>
    </source>
</evidence>
<evidence type="ECO:0000256" key="7">
    <source>
        <dbReference type="ARBA" id="ARBA00047942"/>
    </source>
</evidence>
<dbReference type="Pfam" id="PF02384">
    <property type="entry name" value="N6_Mtase"/>
    <property type="match status" value="1"/>
</dbReference>
<dbReference type="PRINTS" id="PR00507">
    <property type="entry name" value="N12N6MTFRASE"/>
</dbReference>
<protein>
    <recommendedName>
        <fullName evidence="2">site-specific DNA-methyltransferase (adenine-specific)</fullName>
        <ecNumber evidence="2">2.1.1.72</ecNumber>
    </recommendedName>
</protein>
<evidence type="ECO:0000259" key="8">
    <source>
        <dbReference type="Pfam" id="PF02384"/>
    </source>
</evidence>
<comment type="catalytic activity">
    <reaction evidence="7">
        <text>a 2'-deoxyadenosine in DNA + S-adenosyl-L-methionine = an N(6)-methyl-2'-deoxyadenosine in DNA + S-adenosyl-L-homocysteine + H(+)</text>
        <dbReference type="Rhea" id="RHEA:15197"/>
        <dbReference type="Rhea" id="RHEA-COMP:12418"/>
        <dbReference type="Rhea" id="RHEA-COMP:12419"/>
        <dbReference type="ChEBI" id="CHEBI:15378"/>
        <dbReference type="ChEBI" id="CHEBI:57856"/>
        <dbReference type="ChEBI" id="CHEBI:59789"/>
        <dbReference type="ChEBI" id="CHEBI:90615"/>
        <dbReference type="ChEBI" id="CHEBI:90616"/>
        <dbReference type="EC" id="2.1.1.72"/>
    </reaction>
</comment>
<evidence type="ECO:0000256" key="1">
    <source>
        <dbReference type="ARBA" id="ARBA00006594"/>
    </source>
</evidence>
<dbReference type="InterPro" id="IPR029063">
    <property type="entry name" value="SAM-dependent_MTases_sf"/>
</dbReference>
<evidence type="ECO:0000256" key="5">
    <source>
        <dbReference type="ARBA" id="ARBA00022691"/>
    </source>
</evidence>
<dbReference type="EMBL" id="JBHRYA010000007">
    <property type="protein sequence ID" value="MFC3716319.1"/>
    <property type="molecule type" value="Genomic_DNA"/>
</dbReference>
<dbReference type="EC" id="2.1.1.72" evidence="2"/>
<dbReference type="RefSeq" id="WP_386743416.1">
    <property type="nucleotide sequence ID" value="NZ_JBHRYA010000007.1"/>
</dbReference>
<evidence type="ECO:0000259" key="9">
    <source>
        <dbReference type="Pfam" id="PF12161"/>
    </source>
</evidence>
<dbReference type="GO" id="GO:0032259">
    <property type="term" value="P:methylation"/>
    <property type="evidence" value="ECO:0007669"/>
    <property type="project" value="UniProtKB-KW"/>
</dbReference>
<dbReference type="SUPFAM" id="SSF53335">
    <property type="entry name" value="S-adenosyl-L-methionine-dependent methyltransferases"/>
    <property type="match status" value="1"/>
</dbReference>